<evidence type="ECO:0000256" key="1">
    <source>
        <dbReference type="SAM" id="SignalP"/>
    </source>
</evidence>
<dbReference type="OrthoDB" id="9764377at2"/>
<evidence type="ECO:0000313" key="4">
    <source>
        <dbReference type="Proteomes" id="UP000032578"/>
    </source>
</evidence>
<dbReference type="InterPro" id="IPR052701">
    <property type="entry name" value="GAG_Ulvan_Degrading_Sulfatases"/>
</dbReference>
<keyword evidence="4" id="KW-1185">Reference proteome</keyword>
<dbReference type="InterPro" id="IPR000917">
    <property type="entry name" value="Sulfatase_N"/>
</dbReference>
<evidence type="ECO:0000313" key="3">
    <source>
        <dbReference type="EMBL" id="KJD37208.1"/>
    </source>
</evidence>
<feature type="domain" description="Sulfatase N-terminal" evidence="2">
    <location>
        <begin position="26"/>
        <end position="411"/>
    </location>
</feature>
<feature type="chain" id="PRO_5002325653" evidence="1">
    <location>
        <begin position="21"/>
        <end position="526"/>
    </location>
</feature>
<proteinExistence type="predicted"/>
<dbReference type="PANTHER" id="PTHR43751">
    <property type="entry name" value="SULFATASE"/>
    <property type="match status" value="1"/>
</dbReference>
<dbReference type="EMBL" id="JTDW01000001">
    <property type="protein sequence ID" value="KJD37208.1"/>
    <property type="molecule type" value="Genomic_DNA"/>
</dbReference>
<keyword evidence="1" id="KW-0732">Signal</keyword>
<protein>
    <submittedName>
        <fullName evidence="3">Sulfatase</fullName>
    </submittedName>
</protein>
<name>A0A0D7WES4_9FLAO</name>
<dbReference type="Proteomes" id="UP000032578">
    <property type="component" value="Unassembled WGS sequence"/>
</dbReference>
<dbReference type="STRING" id="1435349.PW52_01835"/>
<dbReference type="InterPro" id="IPR017850">
    <property type="entry name" value="Alkaline_phosphatase_core_sf"/>
</dbReference>
<comment type="caution">
    <text evidence="3">The sequence shown here is derived from an EMBL/GenBank/DDBJ whole genome shotgun (WGS) entry which is preliminary data.</text>
</comment>
<evidence type="ECO:0000259" key="2">
    <source>
        <dbReference type="Pfam" id="PF00884"/>
    </source>
</evidence>
<dbReference type="AlphaFoldDB" id="A0A0D7WES4"/>
<dbReference type="SUPFAM" id="SSF53649">
    <property type="entry name" value="Alkaline phosphatase-like"/>
    <property type="match status" value="1"/>
</dbReference>
<gene>
    <name evidence="3" type="ORF">PW52_01835</name>
</gene>
<organism evidence="3 4">
    <name type="scientific">Neotamlana sedimentorum</name>
    <dbReference type="NCBI Taxonomy" id="1435349"/>
    <lineage>
        <taxon>Bacteria</taxon>
        <taxon>Pseudomonadati</taxon>
        <taxon>Bacteroidota</taxon>
        <taxon>Flavobacteriia</taxon>
        <taxon>Flavobacteriales</taxon>
        <taxon>Flavobacteriaceae</taxon>
        <taxon>Neotamlana</taxon>
    </lineage>
</organism>
<dbReference type="PANTHER" id="PTHR43751:SF3">
    <property type="entry name" value="SULFATASE N-TERMINAL DOMAIN-CONTAINING PROTEIN"/>
    <property type="match status" value="1"/>
</dbReference>
<feature type="signal peptide" evidence="1">
    <location>
        <begin position="1"/>
        <end position="20"/>
    </location>
</feature>
<accession>A0A0D7WES4</accession>
<dbReference type="Gene3D" id="3.30.1120.10">
    <property type="match status" value="1"/>
</dbReference>
<dbReference type="CDD" id="cd16145">
    <property type="entry name" value="ARS_like"/>
    <property type="match status" value="1"/>
</dbReference>
<reference evidence="3 4" key="1">
    <citation type="submission" date="2014-11" db="EMBL/GenBank/DDBJ databases">
        <title>Tamlana sedimentorum sp. nov., isolated from shallow sand sediments of the Sea of Japan.</title>
        <authorList>
            <person name="Romanenko L.A."/>
        </authorList>
    </citation>
    <scope>NUCLEOTIDE SEQUENCE [LARGE SCALE GENOMIC DNA]</scope>
    <source>
        <strain evidence="3 4">JCM 19808</strain>
    </source>
</reference>
<dbReference type="PATRIC" id="fig|1435349.4.peg.382"/>
<sequence>MKLNKVFVLLFLLVSVFAKAQPNEQPNIILIYADDLGKGLLSHYGQKIISTPHIDHLAQEGVTFENAYSGMVCAASRASLITGLRDCRPDNFQVTQAGIYKKISQGVYTNNDIQNMLNTVLTPPNSDAVFLGEVAQKQGYVTGQFGKLEWGFSASHRQMERHGWDEYYGYLDHVRAHGFYPPFLFRNGEVEYIQGNTRADCGKTKENETQEKYKERWNMEGKTVYSQDLFMSNALRFISENKEKPFFLYFPTQLPHGPASVPAVHPDFANNPELTAVEKEYASMVKMLDDNVGQIMAHLKKLKIDDNTLVIFTSDNGHEIYYTKEGRTYKPYKNVNTGVKFDDLEHKFYSDLGGDVFNGNGGRAGLKRSNLQGGIQAPLIARWPAKIKAGRKSDLLVANYDFLSTLADVTGFQDVSETDGISFYNELIGRENSKQHNHVVYASFIGPTIITNDGWKLRTHVPKEAFELYYLPEDFKEENNLAEKFPKKVKDLKKEMLKACNGDLENGVFTFRKNSINIEKMVKNKN</sequence>
<dbReference type="Gene3D" id="3.40.720.10">
    <property type="entry name" value="Alkaline Phosphatase, subunit A"/>
    <property type="match status" value="1"/>
</dbReference>
<dbReference type="Pfam" id="PF00884">
    <property type="entry name" value="Sulfatase"/>
    <property type="match status" value="1"/>
</dbReference>
<dbReference type="RefSeq" id="WP_044631198.1">
    <property type="nucleotide sequence ID" value="NZ_JTDW01000001.1"/>
</dbReference>